<comment type="caution">
    <text evidence="2">The sequence shown here is derived from an EMBL/GenBank/DDBJ whole genome shotgun (WGS) entry which is preliminary data.</text>
</comment>
<dbReference type="Proteomes" id="UP000612808">
    <property type="component" value="Unassembled WGS sequence"/>
</dbReference>
<dbReference type="Pfam" id="PF01909">
    <property type="entry name" value="NTP_transf_2"/>
    <property type="match status" value="1"/>
</dbReference>
<accession>A0A8J3J6P6</accession>
<reference evidence="2" key="1">
    <citation type="submission" date="2021-01" db="EMBL/GenBank/DDBJ databases">
        <title>Whole genome shotgun sequence of Actinocatenispora rupis NBRC 107355.</title>
        <authorList>
            <person name="Komaki H."/>
            <person name="Tamura T."/>
        </authorList>
    </citation>
    <scope>NUCLEOTIDE SEQUENCE</scope>
    <source>
        <strain evidence="2">NBRC 107355</strain>
    </source>
</reference>
<feature type="domain" description="Polymerase nucleotidyl transferase" evidence="1">
    <location>
        <begin position="54"/>
        <end position="93"/>
    </location>
</feature>
<dbReference type="InterPro" id="IPR043519">
    <property type="entry name" value="NT_sf"/>
</dbReference>
<proteinExistence type="predicted"/>
<dbReference type="CDD" id="cd05403">
    <property type="entry name" value="NT_KNTase_like"/>
    <property type="match status" value="1"/>
</dbReference>
<organism evidence="2 3">
    <name type="scientific">Actinocatenispora rupis</name>
    <dbReference type="NCBI Taxonomy" id="519421"/>
    <lineage>
        <taxon>Bacteria</taxon>
        <taxon>Bacillati</taxon>
        <taxon>Actinomycetota</taxon>
        <taxon>Actinomycetes</taxon>
        <taxon>Micromonosporales</taxon>
        <taxon>Micromonosporaceae</taxon>
        <taxon>Actinocatenispora</taxon>
    </lineage>
</organism>
<name>A0A8J3J6P6_9ACTN</name>
<dbReference type="EMBL" id="BOMB01000001">
    <property type="protein sequence ID" value="GID09543.1"/>
    <property type="molecule type" value="Genomic_DNA"/>
</dbReference>
<gene>
    <name evidence="2" type="ORF">Aru02nite_04320</name>
</gene>
<evidence type="ECO:0000313" key="3">
    <source>
        <dbReference type="Proteomes" id="UP000612808"/>
    </source>
</evidence>
<dbReference type="GO" id="GO:0016779">
    <property type="term" value="F:nucleotidyltransferase activity"/>
    <property type="evidence" value="ECO:0007669"/>
    <property type="project" value="InterPro"/>
</dbReference>
<protein>
    <recommendedName>
        <fullName evidence="1">Polymerase nucleotidyl transferase domain-containing protein</fullName>
    </recommendedName>
</protein>
<evidence type="ECO:0000259" key="1">
    <source>
        <dbReference type="Pfam" id="PF01909"/>
    </source>
</evidence>
<dbReference type="AlphaFoldDB" id="A0A8J3J6P6"/>
<sequence>MRLLRPCRPDSTPWGNAGRLPAAGDTLAVLVAGPIPPARRSLDRMDDAELIARLDRELRTDPRVLAAWLAGSRGRGDHDRYSDVDVWLVTADADRAGFLADWPATCDRITPTVYRERLGGAPVVTHVTPEWLRFDVSVGVPGDVAGRSGTGLAVLFDRAGLAARLRPDAPPLAPDPDRIAALATEFLRVLGLLPVVVGRGEYVVGVSGAGLLRTLLVRLMLEDVAVPDRGGALRLVGLLPPDRLAVLAGLPPAAATRESVVAAHLSCAQAFLPLGRQLAARTGAVWPAAMEAACRRHLADTLGVDVDMAP</sequence>
<keyword evidence="3" id="KW-1185">Reference proteome</keyword>
<dbReference type="Gene3D" id="3.30.460.10">
    <property type="entry name" value="Beta Polymerase, domain 2"/>
    <property type="match status" value="1"/>
</dbReference>
<evidence type="ECO:0000313" key="2">
    <source>
        <dbReference type="EMBL" id="GID09543.1"/>
    </source>
</evidence>
<dbReference type="InterPro" id="IPR002934">
    <property type="entry name" value="Polymerase_NTP_transf_dom"/>
</dbReference>
<dbReference type="SUPFAM" id="SSF81301">
    <property type="entry name" value="Nucleotidyltransferase"/>
    <property type="match status" value="1"/>
</dbReference>